<comment type="caution">
    <text evidence="2">The sequence shown here is derived from an EMBL/GenBank/DDBJ whole genome shotgun (WGS) entry which is preliminary data.</text>
</comment>
<dbReference type="AlphaFoldDB" id="A0A4R6M1V8"/>
<evidence type="ECO:0000256" key="1">
    <source>
        <dbReference type="SAM" id="Phobius"/>
    </source>
</evidence>
<dbReference type="OrthoDB" id="5465282at2"/>
<dbReference type="Proteomes" id="UP000295064">
    <property type="component" value="Unassembled WGS sequence"/>
</dbReference>
<feature type="transmembrane region" description="Helical" evidence="1">
    <location>
        <begin position="43"/>
        <end position="72"/>
    </location>
</feature>
<evidence type="ECO:0000313" key="3">
    <source>
        <dbReference type="Proteomes" id="UP000295064"/>
    </source>
</evidence>
<dbReference type="RefSeq" id="WP_133514002.1">
    <property type="nucleotide sequence ID" value="NZ_SNWX01000003.1"/>
</dbReference>
<organism evidence="2 3">
    <name type="scientific">Halanaerobium saccharolyticum</name>
    <dbReference type="NCBI Taxonomy" id="43595"/>
    <lineage>
        <taxon>Bacteria</taxon>
        <taxon>Bacillati</taxon>
        <taxon>Bacillota</taxon>
        <taxon>Clostridia</taxon>
        <taxon>Halanaerobiales</taxon>
        <taxon>Halanaerobiaceae</taxon>
        <taxon>Halanaerobium</taxon>
    </lineage>
</organism>
<name>A0A4R6M1V8_9FIRM</name>
<keyword evidence="1" id="KW-0472">Membrane</keyword>
<reference evidence="2 3" key="1">
    <citation type="submission" date="2019-03" db="EMBL/GenBank/DDBJ databases">
        <title>Subsurface microbial communities from deep shales in Ohio and West Virginia, USA.</title>
        <authorList>
            <person name="Wrighton K."/>
        </authorList>
    </citation>
    <scope>NUCLEOTIDE SEQUENCE [LARGE SCALE GENOMIC DNA]</scope>
    <source>
        <strain evidence="2 3">MA284_T2</strain>
    </source>
</reference>
<sequence length="81" mass="8860">MAVFINLIALAALLISIFCSQTKTKQGIKKALIKALGLAPQMLIIITAIGLVFAFLRFIFTLISVVLMGLIIERLVDEKTL</sequence>
<protein>
    <submittedName>
        <fullName evidence="2">Uncharacterized protein</fullName>
    </submittedName>
</protein>
<gene>
    <name evidence="2" type="ORF">DFR79_10338</name>
</gene>
<dbReference type="EMBL" id="SNWX01000003">
    <property type="protein sequence ID" value="TDO94360.1"/>
    <property type="molecule type" value="Genomic_DNA"/>
</dbReference>
<proteinExistence type="predicted"/>
<keyword evidence="1" id="KW-0812">Transmembrane</keyword>
<accession>A0A4R6M1V8</accession>
<evidence type="ECO:0000313" key="2">
    <source>
        <dbReference type="EMBL" id="TDO94360.1"/>
    </source>
</evidence>
<keyword evidence="1" id="KW-1133">Transmembrane helix</keyword>